<evidence type="ECO:0000313" key="2">
    <source>
        <dbReference type="Proteomes" id="UP000682782"/>
    </source>
</evidence>
<sequence>MRKGLRGVEFMMALVLALCCTVSALSEGQKYQIEENTGDNQKNYPYKVVTESAVLYLGKADIELLGEEAFYDGMYKLLENMEQDFADAREVMKGFLKGDVAPIPIYTAFTGKSETVTDGGDAEYFGKEKRIIRLYKGWDAAERGLLHEYAHYLTCSCATFEITTQAWKECIAEYISEIACRNNMARSNYYGMAEEIREIFAANGWVDEEGYPDFRVYYRGWAWLMEQPFNIGEHYMAVCNSMMTMTETQQEHPMISSITYKEAGCFTDFLVERFGKDLVFTHLNVDGKGFQEAYGKSFEELFTEWKQENTKLCEEWGIVSLINGN</sequence>
<name>A0AC61MXJ2_9FIRM</name>
<evidence type="ECO:0000313" key="1">
    <source>
        <dbReference type="EMBL" id="QUC67677.1"/>
    </source>
</evidence>
<proteinExistence type="predicted"/>
<protein>
    <submittedName>
        <fullName evidence="1">Uncharacterized protein</fullName>
    </submittedName>
</protein>
<accession>A0AC61MXJ2</accession>
<dbReference type="Proteomes" id="UP000682782">
    <property type="component" value="Chromosome"/>
</dbReference>
<gene>
    <name evidence="1" type="ORF">JYE49_02945</name>
</gene>
<reference evidence="1" key="1">
    <citation type="submission" date="2021-01" db="EMBL/GenBank/DDBJ databases">
        <title>Complete genome sequence of Clostridiales bacterium R-7.</title>
        <authorList>
            <person name="Mahoney-Kurpe S.C."/>
            <person name="Palevich N."/>
            <person name="Koike S."/>
            <person name="Moon C.D."/>
            <person name="Attwood G.T."/>
        </authorList>
    </citation>
    <scope>NUCLEOTIDE SEQUENCE</scope>
    <source>
        <strain evidence="1">R-7</strain>
    </source>
</reference>
<keyword evidence="2" id="KW-1185">Reference proteome</keyword>
<organism evidence="1 2">
    <name type="scientific">Aristaeella hokkaidonensis</name>
    <dbReference type="NCBI Taxonomy" id="3046382"/>
    <lineage>
        <taxon>Bacteria</taxon>
        <taxon>Bacillati</taxon>
        <taxon>Bacillota</taxon>
        <taxon>Clostridia</taxon>
        <taxon>Eubacteriales</taxon>
        <taxon>Aristaeellaceae</taxon>
        <taxon>Aristaeella</taxon>
    </lineage>
</organism>
<dbReference type="EMBL" id="CP068393">
    <property type="protein sequence ID" value="QUC67677.1"/>
    <property type="molecule type" value="Genomic_DNA"/>
</dbReference>